<keyword evidence="12" id="KW-0807">Transducer</keyword>
<gene>
    <name evidence="18" type="primary">LOC107656225</name>
</gene>
<evidence type="ECO:0000256" key="11">
    <source>
        <dbReference type="ARBA" id="ARBA00023180"/>
    </source>
</evidence>
<evidence type="ECO:0000256" key="6">
    <source>
        <dbReference type="ARBA" id="ARBA00022989"/>
    </source>
</evidence>
<dbReference type="PROSITE" id="PS00980">
    <property type="entry name" value="G_PROTEIN_RECEP_F3_2"/>
    <property type="match status" value="1"/>
</dbReference>
<name>A0A671T809_9TELE</name>
<keyword evidence="3" id="KW-1003">Cell membrane</keyword>
<evidence type="ECO:0000256" key="3">
    <source>
        <dbReference type="ARBA" id="ARBA00022475"/>
    </source>
</evidence>
<evidence type="ECO:0000256" key="7">
    <source>
        <dbReference type="ARBA" id="ARBA00023040"/>
    </source>
</evidence>
<dbReference type="Gene3D" id="3.40.50.2300">
    <property type="match status" value="2"/>
</dbReference>
<feature type="transmembrane region" description="Helical" evidence="15">
    <location>
        <begin position="590"/>
        <end position="615"/>
    </location>
</feature>
<sequence>MHYTKIWFGLFAILGSLGGRDCRPASGSLEAMQLGDFMLGGLFPVHQSFKITNTTSSPIQHVCEKFTVSRLIQSLAMIEAVEAINKPPMLKDLTFGYKIMDTCSDVTTALQHTDIFMDKNSGRTNSLFQAVIGEYHSEVSIAVARYLTMGYMPQISYGSTAGVLSDKTRFPTFRRTVPKDDHQAKAITEILRYHNWTWIGIIATDGDYGRYAADQLEAHANSKNIYASYRVVLPDFLNDESLDSKLNETVKKIESTSKVQVIVSFAKSHHMACLFEKLTPNASGRFWIAGDSWSTSLDVLNNRPLNEVGKILGIIPFSGDSSHFIRYLDNLDLNPDSQSNNTILQHFIKGELNKSRTTKEIRETLKKAVCPSAVFSVWLTVRFVANAVKDICSRKTCRGGFDIQRSELNDALANTMFTMDNEKYSFSNYGDLDTGYDINIWEAALENNAEGIKNVGLRTVARYMIKNESMFFLNDKQRNRLENSRVISRCSPSCPPGFRRVFSEDKPICCYECAKCPVNTFSNKTDAGECIDCPKNFWSKENATICSPQTPIFLSWKHEYCITILVFACLGLLLTLIVMLVFLVRHDTPVVLAAGGPISILILLSLLGTFTSAILFGGKPTCIQCQIGQVLFGLSFTLCISCILVRYFKVLLAFQNESAAKRVMKKLFLPYWIIGICVLIQGIICGLWLWLKPPKVLEDSVIRSELIIQCDEGSLLFFGLMLAFISLLALVCFGFAFLGRKLPKCYNEEKCISISMLIYIISWVVFCPIYANMVQLIKYKSTVQMVVMLFSAYGILICHFMPKCYIILLKSENNTKEFFKSGIREFTRRFRKSSRVDRRRAGPDRPESVFTIDSGIENIINRVYSNPYPTGTISSFHLSIENLPHEVNVSADSLYEFSVSSGSSAEMNEENQQQQTLSGSQKLLLKIKNNRTEFRRTSSVPNF</sequence>
<dbReference type="PANTHER" id="PTHR24061:SF5">
    <property type="entry name" value="G-PROTEIN COUPLED RECEPTOR FAMILY C GROUP 6 MEMBER A"/>
    <property type="match status" value="1"/>
</dbReference>
<evidence type="ECO:0000256" key="5">
    <source>
        <dbReference type="ARBA" id="ARBA00022729"/>
    </source>
</evidence>
<keyword evidence="19" id="KW-1185">Reference proteome</keyword>
<dbReference type="InterPro" id="IPR001828">
    <property type="entry name" value="ANF_lig-bd_rcpt"/>
</dbReference>
<comment type="subunit">
    <text evidence="2">Homodimer; disulfide-linked.</text>
</comment>
<feature type="domain" description="G-protein coupled receptors family 3 profile" evidence="17">
    <location>
        <begin position="560"/>
        <end position="823"/>
    </location>
</feature>
<evidence type="ECO:0000313" key="18">
    <source>
        <dbReference type="Ensembl" id="ENSSANP00000105764.1"/>
    </source>
</evidence>
<feature type="transmembrane region" description="Helical" evidence="15">
    <location>
        <begin position="627"/>
        <end position="648"/>
    </location>
</feature>
<keyword evidence="9" id="KW-1015">Disulfide bond</keyword>
<reference evidence="18" key="1">
    <citation type="submission" date="2025-08" db="UniProtKB">
        <authorList>
            <consortium name="Ensembl"/>
        </authorList>
    </citation>
    <scope>IDENTIFICATION</scope>
</reference>
<feature type="transmembrane region" description="Helical" evidence="15">
    <location>
        <begin position="783"/>
        <end position="801"/>
    </location>
</feature>
<evidence type="ECO:0000256" key="12">
    <source>
        <dbReference type="ARBA" id="ARBA00023224"/>
    </source>
</evidence>
<organism evidence="18 19">
    <name type="scientific">Sinocyclocheilus anshuiensis</name>
    <dbReference type="NCBI Taxonomy" id="1608454"/>
    <lineage>
        <taxon>Eukaryota</taxon>
        <taxon>Metazoa</taxon>
        <taxon>Chordata</taxon>
        <taxon>Craniata</taxon>
        <taxon>Vertebrata</taxon>
        <taxon>Euteleostomi</taxon>
        <taxon>Actinopterygii</taxon>
        <taxon>Neopterygii</taxon>
        <taxon>Teleostei</taxon>
        <taxon>Ostariophysi</taxon>
        <taxon>Cypriniformes</taxon>
        <taxon>Cyprinidae</taxon>
        <taxon>Cyprininae</taxon>
        <taxon>Sinocyclocheilus</taxon>
    </lineage>
</organism>
<feature type="chain" id="PRO_5025660123" description="G-protein coupled receptor family C group 6 member A" evidence="16">
    <location>
        <begin position="20"/>
        <end position="943"/>
    </location>
</feature>
<dbReference type="GO" id="GO:0050909">
    <property type="term" value="P:sensory perception of taste"/>
    <property type="evidence" value="ECO:0007669"/>
    <property type="project" value="UniProtKB-ARBA"/>
</dbReference>
<evidence type="ECO:0000256" key="16">
    <source>
        <dbReference type="SAM" id="SignalP"/>
    </source>
</evidence>
<evidence type="ECO:0000256" key="13">
    <source>
        <dbReference type="ARBA" id="ARBA00038492"/>
    </source>
</evidence>
<dbReference type="PROSITE" id="PS50259">
    <property type="entry name" value="G_PROTEIN_RECEP_F3_4"/>
    <property type="match status" value="1"/>
</dbReference>
<dbReference type="PRINTS" id="PR00248">
    <property type="entry name" value="GPCRMGR"/>
</dbReference>
<evidence type="ECO:0000313" key="19">
    <source>
        <dbReference type="Proteomes" id="UP000472260"/>
    </source>
</evidence>
<evidence type="ECO:0000256" key="1">
    <source>
        <dbReference type="ARBA" id="ARBA00004651"/>
    </source>
</evidence>
<dbReference type="Pfam" id="PF00003">
    <property type="entry name" value="7tm_3"/>
    <property type="match status" value="1"/>
</dbReference>
<dbReference type="InterPro" id="IPR000068">
    <property type="entry name" value="GPCR_3_Ca_sens_rcpt-rel"/>
</dbReference>
<comment type="similarity">
    <text evidence="13">Belongs to the G-protein coupled receptor 3 family. TAS1R subfamily.</text>
</comment>
<dbReference type="PANTHER" id="PTHR24061">
    <property type="entry name" value="CALCIUM-SENSING RECEPTOR-RELATED"/>
    <property type="match status" value="1"/>
</dbReference>
<feature type="transmembrane region" description="Helical" evidence="15">
    <location>
        <begin position="715"/>
        <end position="739"/>
    </location>
</feature>
<reference evidence="18" key="2">
    <citation type="submission" date="2025-09" db="UniProtKB">
        <authorList>
            <consortium name="Ensembl"/>
        </authorList>
    </citation>
    <scope>IDENTIFICATION</scope>
</reference>
<dbReference type="SUPFAM" id="SSF53822">
    <property type="entry name" value="Periplasmic binding protein-like I"/>
    <property type="match status" value="1"/>
</dbReference>
<proteinExistence type="inferred from homology"/>
<dbReference type="InterPro" id="IPR017979">
    <property type="entry name" value="GPCR_3_CS"/>
</dbReference>
<evidence type="ECO:0000256" key="14">
    <source>
        <dbReference type="ARBA" id="ARBA00039774"/>
    </source>
</evidence>
<dbReference type="GO" id="GO:0005886">
    <property type="term" value="C:plasma membrane"/>
    <property type="evidence" value="ECO:0007669"/>
    <property type="project" value="UniProtKB-SubCell"/>
</dbReference>
<dbReference type="InterPro" id="IPR028082">
    <property type="entry name" value="Peripla_BP_I"/>
</dbReference>
<accession>A0A671T809</accession>
<dbReference type="Pfam" id="PF01094">
    <property type="entry name" value="ANF_receptor"/>
    <property type="match status" value="1"/>
</dbReference>
<dbReference type="AlphaFoldDB" id="A0A671T809"/>
<keyword evidence="5 16" id="KW-0732">Signal</keyword>
<evidence type="ECO:0000256" key="10">
    <source>
        <dbReference type="ARBA" id="ARBA00023170"/>
    </source>
</evidence>
<dbReference type="InterPro" id="IPR017978">
    <property type="entry name" value="GPCR_3_C"/>
</dbReference>
<dbReference type="Proteomes" id="UP000472260">
    <property type="component" value="Unassembled WGS sequence"/>
</dbReference>
<evidence type="ECO:0000256" key="2">
    <source>
        <dbReference type="ARBA" id="ARBA00011748"/>
    </source>
</evidence>
<dbReference type="FunFam" id="3.40.50.2300:FF:000016">
    <property type="entry name" value="Taste 1 receptor member 2"/>
    <property type="match status" value="1"/>
</dbReference>
<dbReference type="InterPro" id="IPR000337">
    <property type="entry name" value="GPCR_3"/>
</dbReference>
<dbReference type="FunFam" id="2.10.50.30:FF:000004">
    <property type="entry name" value="Taste receptor type 1 member 3-like protein"/>
    <property type="match status" value="1"/>
</dbReference>
<dbReference type="GO" id="GO:0004930">
    <property type="term" value="F:G protein-coupled receptor activity"/>
    <property type="evidence" value="ECO:0007669"/>
    <property type="project" value="UniProtKB-KW"/>
</dbReference>
<dbReference type="Gene3D" id="2.10.50.30">
    <property type="entry name" value="GPCR, family 3, nine cysteines domain"/>
    <property type="match status" value="1"/>
</dbReference>
<keyword evidence="7" id="KW-0297">G-protein coupled receptor</keyword>
<evidence type="ECO:0000256" key="9">
    <source>
        <dbReference type="ARBA" id="ARBA00023157"/>
    </source>
</evidence>
<evidence type="ECO:0000256" key="15">
    <source>
        <dbReference type="SAM" id="Phobius"/>
    </source>
</evidence>
<dbReference type="InterPro" id="IPR011500">
    <property type="entry name" value="GPCR_3_9-Cys_dom"/>
</dbReference>
<keyword evidence="6 15" id="KW-1133">Transmembrane helix</keyword>
<evidence type="ECO:0000256" key="4">
    <source>
        <dbReference type="ARBA" id="ARBA00022692"/>
    </source>
</evidence>
<keyword evidence="10" id="KW-0675">Receptor</keyword>
<feature type="transmembrane region" description="Helical" evidence="15">
    <location>
        <begin position="669"/>
        <end position="691"/>
    </location>
</feature>
<dbReference type="Pfam" id="PF07562">
    <property type="entry name" value="NCD3G"/>
    <property type="match status" value="1"/>
</dbReference>
<dbReference type="InterPro" id="IPR038550">
    <property type="entry name" value="GPCR_3_9-Cys_sf"/>
</dbReference>
<feature type="transmembrane region" description="Helical" evidence="15">
    <location>
        <begin position="562"/>
        <end position="583"/>
    </location>
</feature>
<dbReference type="Ensembl" id="ENSSANT00000112231.1">
    <property type="protein sequence ID" value="ENSSANP00000105764.1"/>
    <property type="gene ID" value="ENSSANG00000051711.1"/>
</dbReference>
<keyword evidence="11" id="KW-0325">Glycoprotein</keyword>
<keyword evidence="4 15" id="KW-0812">Transmembrane</keyword>
<feature type="transmembrane region" description="Helical" evidence="15">
    <location>
        <begin position="751"/>
        <end position="771"/>
    </location>
</feature>
<protein>
    <recommendedName>
        <fullName evidence="14">G-protein coupled receptor family C group 6 member A</fullName>
    </recommendedName>
</protein>
<keyword evidence="8 15" id="KW-0472">Membrane</keyword>
<evidence type="ECO:0000259" key="17">
    <source>
        <dbReference type="PROSITE" id="PS50259"/>
    </source>
</evidence>
<evidence type="ECO:0000256" key="8">
    <source>
        <dbReference type="ARBA" id="ARBA00023136"/>
    </source>
</evidence>
<feature type="signal peptide" evidence="16">
    <location>
        <begin position="1"/>
        <end position="19"/>
    </location>
</feature>
<comment type="subcellular location">
    <subcellularLocation>
        <location evidence="1">Cell membrane</location>
        <topology evidence="1">Multi-pass membrane protein</topology>
    </subcellularLocation>
</comment>